<evidence type="ECO:0000259" key="9">
    <source>
        <dbReference type="Pfam" id="PF06155"/>
    </source>
</evidence>
<feature type="domain" description="TauD/TfdA-like" evidence="8">
    <location>
        <begin position="143"/>
        <end position="377"/>
    </location>
</feature>
<comment type="similarity">
    <text evidence="3">Belongs to the gamma-BBH/TMLD family.</text>
</comment>
<gene>
    <name evidence="10" type="ORF">C41B8_17511</name>
</gene>
<evidence type="ECO:0000256" key="5">
    <source>
        <dbReference type="ARBA" id="ARBA00022964"/>
    </source>
</evidence>
<dbReference type="Proteomes" id="UP000028302">
    <property type="component" value="Unassembled WGS sequence"/>
</dbReference>
<evidence type="ECO:0000313" key="11">
    <source>
        <dbReference type="Proteomes" id="UP000028302"/>
    </source>
</evidence>
<dbReference type="GO" id="GO:0046872">
    <property type="term" value="F:metal ion binding"/>
    <property type="evidence" value="ECO:0007669"/>
    <property type="project" value="UniProtKB-KW"/>
</dbReference>
<evidence type="ECO:0000256" key="3">
    <source>
        <dbReference type="ARBA" id="ARBA00008654"/>
    </source>
</evidence>
<dbReference type="GO" id="GO:0016706">
    <property type="term" value="F:2-oxoglutarate-dependent dioxygenase activity"/>
    <property type="evidence" value="ECO:0007669"/>
    <property type="project" value="UniProtKB-ARBA"/>
</dbReference>
<dbReference type="CDD" id="cd00250">
    <property type="entry name" value="CAS_like"/>
    <property type="match status" value="1"/>
</dbReference>
<dbReference type="GO" id="GO:0045329">
    <property type="term" value="P:carnitine biosynthetic process"/>
    <property type="evidence" value="ECO:0007669"/>
    <property type="project" value="TreeGrafter"/>
</dbReference>
<dbReference type="PANTHER" id="PTHR10696">
    <property type="entry name" value="GAMMA-BUTYROBETAINE HYDROXYLASE-RELATED"/>
    <property type="match status" value="1"/>
</dbReference>
<dbReference type="InterPro" id="IPR010376">
    <property type="entry name" value="GBBH-like_N"/>
</dbReference>
<keyword evidence="5 10" id="KW-0223">Dioxygenase</keyword>
<dbReference type="STRING" id="1304275.C41B8_17511"/>
<feature type="domain" description="Gamma-butyrobetaine hydroxylase-like N-terminal" evidence="9">
    <location>
        <begin position="39"/>
        <end position="112"/>
    </location>
</feature>
<dbReference type="InterPro" id="IPR003819">
    <property type="entry name" value="TauD/TfdA-like"/>
</dbReference>
<accession>A0A084IGW6</accession>
<organism evidence="10 11">
    <name type="scientific">Salinisphaera hydrothermalis (strain C41B8)</name>
    <dbReference type="NCBI Taxonomy" id="1304275"/>
    <lineage>
        <taxon>Bacteria</taxon>
        <taxon>Pseudomonadati</taxon>
        <taxon>Pseudomonadota</taxon>
        <taxon>Gammaproteobacteria</taxon>
        <taxon>Salinisphaerales</taxon>
        <taxon>Salinisphaeraceae</taxon>
        <taxon>Salinisphaera</taxon>
    </lineage>
</organism>
<dbReference type="EMBL" id="APNK01000045">
    <property type="protein sequence ID" value="KEZ75950.1"/>
    <property type="molecule type" value="Genomic_DNA"/>
</dbReference>
<dbReference type="FunFam" id="3.60.130.10:FF:000001">
    <property type="entry name" value="Trimethyllysine dioxygenase, mitochondrial"/>
    <property type="match status" value="1"/>
</dbReference>
<evidence type="ECO:0000256" key="7">
    <source>
        <dbReference type="ARBA" id="ARBA00023004"/>
    </source>
</evidence>
<evidence type="ECO:0000256" key="2">
    <source>
        <dbReference type="ARBA" id="ARBA00001961"/>
    </source>
</evidence>
<sequence>MDMASVIDRERVDMKELADYSDGPALISARLTEVDGSPRVALAWDDGAETALPPIWLRDHCPCDSCRHATSRERLFKIIDAEVGVPSVSLDNGVLALTWPDGHESRFDSVWLHQRRPGQHRFQPQVPAARAWREGFMPEHVAHADFTAGNDGQRRWLEALIRDGLVLLDNGPTELDEVVRIAESIGPMRATNFGARFDVQSKPNPNNAAYTAIELELHTDLPNWRNPPDIQLLYCLENDAEGGASTFADGFAVAEAMRHEAPKHFAMLAETPIDLRFQDDGHDIAVREPIIRVDDHGELREIRFNNWIRDAIDVAPDQIEDWYAAYCDFWARLRAPRYRADFELAPGQMIAFDNRRVLHGRGEFNPNTGKRHLQGCYLDYDMVESKLRVLAR</sequence>
<keyword evidence="6" id="KW-0560">Oxidoreductase</keyword>
<evidence type="ECO:0000313" key="10">
    <source>
        <dbReference type="EMBL" id="KEZ75950.1"/>
    </source>
</evidence>
<comment type="cofactor">
    <cofactor evidence="1">
        <name>Fe(2+)</name>
        <dbReference type="ChEBI" id="CHEBI:29033"/>
    </cofactor>
</comment>
<comment type="caution">
    <text evidence="10">The sequence shown here is derived from an EMBL/GenBank/DDBJ whole genome shotgun (WGS) entry which is preliminary data.</text>
</comment>
<dbReference type="Pfam" id="PF02668">
    <property type="entry name" value="TauD"/>
    <property type="match status" value="1"/>
</dbReference>
<dbReference type="Gene3D" id="3.60.130.10">
    <property type="entry name" value="Clavaminate synthase-like"/>
    <property type="match status" value="1"/>
</dbReference>
<dbReference type="SUPFAM" id="SSF51197">
    <property type="entry name" value="Clavaminate synthase-like"/>
    <property type="match status" value="1"/>
</dbReference>
<evidence type="ECO:0000259" key="8">
    <source>
        <dbReference type="Pfam" id="PF02668"/>
    </source>
</evidence>
<keyword evidence="7" id="KW-0408">Iron</keyword>
<proteinExistence type="inferred from homology"/>
<dbReference type="InterPro" id="IPR042098">
    <property type="entry name" value="TauD-like_sf"/>
</dbReference>
<dbReference type="Pfam" id="PF06155">
    <property type="entry name" value="GBBH-like_N"/>
    <property type="match status" value="1"/>
</dbReference>
<evidence type="ECO:0000256" key="4">
    <source>
        <dbReference type="ARBA" id="ARBA00022723"/>
    </source>
</evidence>
<name>A0A084IGW6_SALHC</name>
<keyword evidence="11" id="KW-1185">Reference proteome</keyword>
<dbReference type="Gene3D" id="3.30.2020.30">
    <property type="match status" value="1"/>
</dbReference>
<keyword evidence="4" id="KW-0479">Metal-binding</keyword>
<evidence type="ECO:0000256" key="1">
    <source>
        <dbReference type="ARBA" id="ARBA00001954"/>
    </source>
</evidence>
<reference evidence="10 11" key="1">
    <citation type="submission" date="2013-03" db="EMBL/GenBank/DDBJ databases">
        <title>Salinisphaera hydrothermalis C41B8 Genome Sequencing.</title>
        <authorList>
            <person name="Li C."/>
            <person name="Lai Q."/>
            <person name="Shao Z."/>
        </authorList>
    </citation>
    <scope>NUCLEOTIDE SEQUENCE [LARGE SCALE GENOMIC DNA]</scope>
    <source>
        <strain evidence="10 11">C41B8</strain>
    </source>
</reference>
<dbReference type="AlphaFoldDB" id="A0A084IGW6"/>
<comment type="cofactor">
    <cofactor evidence="2">
        <name>L-ascorbate</name>
        <dbReference type="ChEBI" id="CHEBI:38290"/>
    </cofactor>
</comment>
<evidence type="ECO:0000256" key="6">
    <source>
        <dbReference type="ARBA" id="ARBA00023002"/>
    </source>
</evidence>
<dbReference type="FunFam" id="3.30.2020.30:FF:000002">
    <property type="entry name" value="Putative gamma-butyrobetaine dioxygenase"/>
    <property type="match status" value="1"/>
</dbReference>
<protein>
    <submittedName>
        <fullName evidence="10">Gamma-butyrobetaine,2-oxoglutarate dioxygenase</fullName>
    </submittedName>
</protein>
<dbReference type="PANTHER" id="PTHR10696:SF25">
    <property type="entry name" value="OXIDOREDUCTASE AIM17-RELATED"/>
    <property type="match status" value="1"/>
</dbReference>
<dbReference type="eggNOG" id="COG2175">
    <property type="taxonomic scope" value="Bacteria"/>
</dbReference>
<dbReference type="PATRIC" id="fig|1304275.5.peg.3584"/>
<dbReference type="InterPro" id="IPR038492">
    <property type="entry name" value="GBBH-like_N_sf"/>
</dbReference>
<dbReference type="InterPro" id="IPR050411">
    <property type="entry name" value="AlphaKG_dependent_hydroxylases"/>
</dbReference>